<proteinExistence type="predicted"/>
<reference evidence="3" key="1">
    <citation type="journal article" date="2012" name="Science">
        <title>The Paleozoic origin of enzymatic lignin decomposition reconstructed from 31 fungal genomes.</title>
        <authorList>
            <person name="Floudas D."/>
            <person name="Binder M."/>
            <person name="Riley R."/>
            <person name="Barry K."/>
            <person name="Blanchette R.A."/>
            <person name="Henrissat B."/>
            <person name="Martinez A.T."/>
            <person name="Otillar R."/>
            <person name="Spatafora J.W."/>
            <person name="Yadav J.S."/>
            <person name="Aerts A."/>
            <person name="Benoit I."/>
            <person name="Boyd A."/>
            <person name="Carlson A."/>
            <person name="Copeland A."/>
            <person name="Coutinho P.M."/>
            <person name="de Vries R.P."/>
            <person name="Ferreira P."/>
            <person name="Findley K."/>
            <person name="Foster B."/>
            <person name="Gaskell J."/>
            <person name="Glotzer D."/>
            <person name="Gorecki P."/>
            <person name="Heitman J."/>
            <person name="Hesse C."/>
            <person name="Hori C."/>
            <person name="Igarashi K."/>
            <person name="Jurgens J.A."/>
            <person name="Kallen N."/>
            <person name="Kersten P."/>
            <person name="Kohler A."/>
            <person name="Kuees U."/>
            <person name="Kumar T.K.A."/>
            <person name="Kuo A."/>
            <person name="LaButti K."/>
            <person name="Larrondo L.F."/>
            <person name="Lindquist E."/>
            <person name="Ling A."/>
            <person name="Lombard V."/>
            <person name="Lucas S."/>
            <person name="Lundell T."/>
            <person name="Martin R."/>
            <person name="McLaughlin D.J."/>
            <person name="Morgenstern I."/>
            <person name="Morin E."/>
            <person name="Murat C."/>
            <person name="Nagy L.G."/>
            <person name="Nolan M."/>
            <person name="Ohm R.A."/>
            <person name="Patyshakuliyeva A."/>
            <person name="Rokas A."/>
            <person name="Ruiz-Duenas F.J."/>
            <person name="Sabat G."/>
            <person name="Salamov A."/>
            <person name="Samejima M."/>
            <person name="Schmutz J."/>
            <person name="Slot J.C."/>
            <person name="St John F."/>
            <person name="Stenlid J."/>
            <person name="Sun H."/>
            <person name="Sun S."/>
            <person name="Syed K."/>
            <person name="Tsang A."/>
            <person name="Wiebenga A."/>
            <person name="Young D."/>
            <person name="Pisabarro A."/>
            <person name="Eastwood D.C."/>
            <person name="Martin F."/>
            <person name="Cullen D."/>
            <person name="Grigoriev I.V."/>
            <person name="Hibbett D.S."/>
        </authorList>
    </citation>
    <scope>NUCLEOTIDE SEQUENCE [LARGE SCALE GENOMIC DNA]</scope>
    <source>
        <strain evidence="3">TFB10046</strain>
    </source>
</reference>
<dbReference type="eggNOG" id="ENOG502STP9">
    <property type="taxonomic scope" value="Eukaryota"/>
</dbReference>
<dbReference type="Proteomes" id="UP000006514">
    <property type="component" value="Unassembled WGS sequence"/>
</dbReference>
<evidence type="ECO:0000256" key="1">
    <source>
        <dbReference type="SAM" id="SignalP"/>
    </source>
</evidence>
<dbReference type="AlphaFoldDB" id="J0LKN1"/>
<feature type="signal peptide" evidence="1">
    <location>
        <begin position="1"/>
        <end position="19"/>
    </location>
</feature>
<protein>
    <submittedName>
        <fullName evidence="2">Uncharacterized protein</fullName>
    </submittedName>
</protein>
<dbReference type="OrthoDB" id="2828670at2759"/>
<dbReference type="InParanoid" id="J0LKN1"/>
<dbReference type="KEGG" id="adl:AURDEDRAFT_166358"/>
<dbReference type="EMBL" id="JH687770">
    <property type="protein sequence ID" value="EJD44573.1"/>
    <property type="molecule type" value="Genomic_DNA"/>
</dbReference>
<sequence length="138" mass="14849">MKTASLALTLSTLFVASSASVLTARQGNNVNQPTCGTTADATLSDCQYLFDHWPNFADWGPTCHYSLVHKAWRPACYGNCCIYTDWDGGLWEDIKLAVDHLLDCGDSGKDSVNGVVEIVDSGRVCLSDGTGCGDCFED</sequence>
<keyword evidence="3" id="KW-1185">Reference proteome</keyword>
<gene>
    <name evidence="2" type="ORF">AURDEDRAFT_166358</name>
</gene>
<accession>J0LKN1</accession>
<evidence type="ECO:0000313" key="2">
    <source>
        <dbReference type="EMBL" id="EJD44573.1"/>
    </source>
</evidence>
<feature type="chain" id="PRO_5003736033" evidence="1">
    <location>
        <begin position="20"/>
        <end position="138"/>
    </location>
</feature>
<evidence type="ECO:0000313" key="3">
    <source>
        <dbReference type="Proteomes" id="UP000006514"/>
    </source>
</evidence>
<dbReference type="OMA" id="TACHANC"/>
<keyword evidence="1" id="KW-0732">Signal</keyword>
<name>J0LKN1_AURST</name>
<organism evidence="2 3">
    <name type="scientific">Auricularia subglabra (strain TFB-10046 / SS5)</name>
    <name type="common">White-rot fungus</name>
    <name type="synonym">Auricularia delicata (strain TFB10046)</name>
    <dbReference type="NCBI Taxonomy" id="717982"/>
    <lineage>
        <taxon>Eukaryota</taxon>
        <taxon>Fungi</taxon>
        <taxon>Dikarya</taxon>
        <taxon>Basidiomycota</taxon>
        <taxon>Agaricomycotina</taxon>
        <taxon>Agaricomycetes</taxon>
        <taxon>Auriculariales</taxon>
        <taxon>Auriculariaceae</taxon>
        <taxon>Auricularia</taxon>
    </lineage>
</organism>